<dbReference type="SUPFAM" id="SSF52540">
    <property type="entry name" value="P-loop containing nucleoside triphosphate hydrolases"/>
    <property type="match status" value="1"/>
</dbReference>
<evidence type="ECO:0000256" key="6">
    <source>
        <dbReference type="ARBA" id="ARBA00012317"/>
    </source>
</evidence>
<evidence type="ECO:0000256" key="7">
    <source>
        <dbReference type="ARBA" id="ARBA00014478"/>
    </source>
</evidence>
<dbReference type="EMBL" id="KL596681">
    <property type="protein sequence ID" value="KER29280.1"/>
    <property type="molecule type" value="Genomic_DNA"/>
</dbReference>
<sequence length="543" mass="60419">MGNILVHLCPATTLKISARAKSYRRVNRRQSDTSHLCTVEAISEEHIPHSLSPTVPAVPDSPNTSAPELSYQRVPVQESKVITKYVNFPFLTNDEIARWIVSTRFMFILRGPPGSGKSYIAECIRLRFPSTVVCSADEFWYLESNGAEYQFDISRIAEAHQWCQGKAYDAAESGVSPLVIDNTNVRAWETRYYTDLAKRFEYAVIMVIPQTPWRFDTDALAMRNVHFVGLHAIEAKVRNFEHVFPLYYGWLWPGKSSSCGKRRNGSSAASDLTKANSWPLEETQELLNWAWNSLITIVGLPDVRVHLASALGLSDTAPITDVLRHWHSATLPAFGVGLKASRAASVPHITAKYARFGRAAGAQQYALSGAVTESLLGRLFTVQVTGLFFSLRTVGVRIRLPADDLVLRHLWASDDQAVLSTDRTEFADLPDIMMNSEHVEQTNRPLGCRAHVTLALASDVSAVETGLDLLRIVDSELARRPGEHVAIVPGGSVRRVTVKKTFVSPSSRGQTPQFTTAPLGHEYMYVYDLDEPQHHRVLFAGAY</sequence>
<comment type="similarity">
    <text evidence="4">Belongs to the 2H phosphoesterase superfamily. CNPase family.</text>
</comment>
<evidence type="ECO:0000256" key="4">
    <source>
        <dbReference type="ARBA" id="ARBA00008662"/>
    </source>
</evidence>
<dbReference type="KEGG" id="ovi:T265_04033"/>
<dbReference type="CTD" id="20318219"/>
<evidence type="ECO:0000256" key="10">
    <source>
        <dbReference type="ARBA" id="ARBA00022801"/>
    </source>
</evidence>
<dbReference type="Gene3D" id="3.90.1740.10">
    <property type="entry name" value="2',3'-cyclic nucleotide 3'-phosphodiesterase superfamily"/>
    <property type="match status" value="1"/>
</dbReference>
<evidence type="ECO:0000256" key="13">
    <source>
        <dbReference type="ARBA" id="ARBA00023288"/>
    </source>
</evidence>
<dbReference type="InterPro" id="IPR008431">
    <property type="entry name" value="CNPase"/>
</dbReference>
<dbReference type="GeneID" id="20318219"/>
<keyword evidence="11" id="KW-0694">RNA-binding</keyword>
<dbReference type="Gene3D" id="3.40.50.300">
    <property type="entry name" value="P-loop containing nucleotide triphosphate hydrolases"/>
    <property type="match status" value="1"/>
</dbReference>
<organism evidence="17 18">
    <name type="scientific">Opisthorchis viverrini</name>
    <name type="common">Southeast Asian liver fluke</name>
    <dbReference type="NCBI Taxonomy" id="6198"/>
    <lineage>
        <taxon>Eukaryota</taxon>
        <taxon>Metazoa</taxon>
        <taxon>Spiralia</taxon>
        <taxon>Lophotrochozoa</taxon>
        <taxon>Platyhelminthes</taxon>
        <taxon>Trematoda</taxon>
        <taxon>Digenea</taxon>
        <taxon>Opisthorchiida</taxon>
        <taxon>Opisthorchiata</taxon>
        <taxon>Opisthorchiidae</taxon>
        <taxon>Opisthorchis</taxon>
    </lineage>
</organism>
<gene>
    <name evidence="17" type="ORF">T265_04033</name>
</gene>
<comment type="subcellular location">
    <subcellularLocation>
        <location evidence="2">Melanosome</location>
    </subcellularLocation>
    <subcellularLocation>
        <location evidence="3">Membrane</location>
        <topology evidence="3">Lipid-anchor</topology>
    </subcellularLocation>
</comment>
<dbReference type="GO" id="GO:0009214">
    <property type="term" value="P:cyclic nucleotide catabolic process"/>
    <property type="evidence" value="ECO:0007669"/>
    <property type="project" value="InterPro"/>
</dbReference>
<evidence type="ECO:0000256" key="11">
    <source>
        <dbReference type="ARBA" id="ARBA00022884"/>
    </source>
</evidence>
<proteinExistence type="inferred from homology"/>
<comment type="subunit">
    <text evidence="5">Exists as monomers and homodimers.</text>
</comment>
<evidence type="ECO:0000256" key="15">
    <source>
        <dbReference type="ARBA" id="ARBA00045937"/>
    </source>
</evidence>
<dbReference type="EC" id="3.1.4.37" evidence="6"/>
<reference evidence="17 18" key="1">
    <citation type="submission" date="2013-11" db="EMBL/GenBank/DDBJ databases">
        <title>Opisthorchis viverrini - life in the bile duct.</title>
        <authorList>
            <person name="Young N.D."/>
            <person name="Nagarajan N."/>
            <person name="Lin S.J."/>
            <person name="Korhonen P.K."/>
            <person name="Jex A.R."/>
            <person name="Hall R.S."/>
            <person name="Safavi-Hemami H."/>
            <person name="Kaewkong W."/>
            <person name="Bertrand D."/>
            <person name="Gao S."/>
            <person name="Seet Q."/>
            <person name="Wongkham S."/>
            <person name="Teh B.T."/>
            <person name="Wongkham C."/>
            <person name="Intapan P.M."/>
            <person name="Maleewong W."/>
            <person name="Yang X."/>
            <person name="Hu M."/>
            <person name="Wang Z."/>
            <person name="Hofmann A."/>
            <person name="Sternberg P.W."/>
            <person name="Tan P."/>
            <person name="Wang J."/>
            <person name="Gasser R.B."/>
        </authorList>
    </citation>
    <scope>NUCLEOTIDE SEQUENCE [LARGE SCALE GENOMIC DNA]</scope>
</reference>
<protein>
    <recommendedName>
        <fullName evidence="7">2',3'-cyclic-nucleotide 3'-phosphodiesterase</fullName>
        <ecNumber evidence="6">3.1.4.37</ecNumber>
    </recommendedName>
</protein>
<evidence type="ECO:0000256" key="9">
    <source>
        <dbReference type="ARBA" id="ARBA00022553"/>
    </source>
</evidence>
<name>A0A075A175_OPIVI</name>
<keyword evidence="12" id="KW-0472">Membrane</keyword>
<keyword evidence="8" id="KW-0488">Methylation</keyword>
<dbReference type="GO" id="GO:0003723">
    <property type="term" value="F:RNA binding"/>
    <property type="evidence" value="ECO:0007669"/>
    <property type="project" value="UniProtKB-KW"/>
</dbReference>
<dbReference type="GO" id="GO:0016020">
    <property type="term" value="C:membrane"/>
    <property type="evidence" value="ECO:0007669"/>
    <property type="project" value="UniProtKB-SubCell"/>
</dbReference>
<dbReference type="InterPro" id="IPR027417">
    <property type="entry name" value="P-loop_NTPase"/>
</dbReference>
<dbReference type="STRING" id="6198.A0A075A175"/>
<evidence type="ECO:0000256" key="8">
    <source>
        <dbReference type="ARBA" id="ARBA00022481"/>
    </source>
</evidence>
<dbReference type="OrthoDB" id="3231855at2759"/>
<dbReference type="SUPFAM" id="SSF55144">
    <property type="entry name" value="LigT-like"/>
    <property type="match status" value="1"/>
</dbReference>
<dbReference type="InterPro" id="IPR009097">
    <property type="entry name" value="Cyclic_Pdiesterase"/>
</dbReference>
<dbReference type="GO" id="GO:0005737">
    <property type="term" value="C:cytoplasm"/>
    <property type="evidence" value="ECO:0007669"/>
    <property type="project" value="TreeGrafter"/>
</dbReference>
<evidence type="ECO:0000256" key="3">
    <source>
        <dbReference type="ARBA" id="ARBA00004635"/>
    </source>
</evidence>
<dbReference type="AlphaFoldDB" id="A0A075A175"/>
<comment type="function">
    <text evidence="15">Catalyzes the formation of 2'-nucleotide products from 2',3'-cyclic substrates. May participate in RNA metabolism in the myelinating cell, CNP is the third most abundant protein in central nervous system myelin.</text>
</comment>
<keyword evidence="13" id="KW-0449">Lipoprotein</keyword>
<feature type="domain" description="Cyclic nucleotide phosphodiesterase catalytic" evidence="16">
    <location>
        <begin position="340"/>
        <end position="494"/>
    </location>
</feature>
<evidence type="ECO:0000313" key="18">
    <source>
        <dbReference type="Proteomes" id="UP000054324"/>
    </source>
</evidence>
<dbReference type="InterPro" id="IPR047325">
    <property type="entry name" value="CNPase_cat"/>
</dbReference>
<evidence type="ECO:0000256" key="14">
    <source>
        <dbReference type="ARBA" id="ARBA00023289"/>
    </source>
</evidence>
<keyword evidence="10" id="KW-0378">Hydrolase</keyword>
<dbReference type="Proteomes" id="UP000054324">
    <property type="component" value="Unassembled WGS sequence"/>
</dbReference>
<dbReference type="Pfam" id="PF05881">
    <property type="entry name" value="CNPase"/>
    <property type="match status" value="1"/>
</dbReference>
<dbReference type="PANTHER" id="PTHR10156:SF0">
    <property type="entry name" value="2',3'-CYCLIC-NUCLEOTIDE 3'-PHOSPHODIESTERASE"/>
    <property type="match status" value="1"/>
</dbReference>
<evidence type="ECO:0000256" key="1">
    <source>
        <dbReference type="ARBA" id="ARBA00000610"/>
    </source>
</evidence>
<comment type="catalytic activity">
    <reaction evidence="1">
        <text>a nucleoside 2',3'-cyclic phosphate + H2O = a nucleoside 2'-phosphate + H(+)</text>
        <dbReference type="Rhea" id="RHEA:14489"/>
        <dbReference type="ChEBI" id="CHEBI:15377"/>
        <dbReference type="ChEBI" id="CHEBI:15378"/>
        <dbReference type="ChEBI" id="CHEBI:66954"/>
        <dbReference type="ChEBI" id="CHEBI:78552"/>
        <dbReference type="EC" id="3.1.4.37"/>
    </reaction>
</comment>
<evidence type="ECO:0000259" key="16">
    <source>
        <dbReference type="Pfam" id="PF05881"/>
    </source>
</evidence>
<evidence type="ECO:0000256" key="2">
    <source>
        <dbReference type="ARBA" id="ARBA00004223"/>
    </source>
</evidence>
<dbReference type="GO" id="GO:0004113">
    <property type="term" value="F:2',3'-cyclic-nucleotide 3'-phosphodiesterase activity"/>
    <property type="evidence" value="ECO:0007669"/>
    <property type="project" value="UniProtKB-EC"/>
</dbReference>
<evidence type="ECO:0000256" key="5">
    <source>
        <dbReference type="ARBA" id="ARBA00011781"/>
    </source>
</evidence>
<keyword evidence="14" id="KW-0636">Prenylation</keyword>
<keyword evidence="18" id="KW-1185">Reference proteome</keyword>
<evidence type="ECO:0000256" key="12">
    <source>
        <dbReference type="ARBA" id="ARBA00023136"/>
    </source>
</evidence>
<dbReference type="PANTHER" id="PTHR10156">
    <property type="entry name" value="2',3'-CYCLIC-NUCLEOTIDE 3'-PHOSPHODIESTERASE"/>
    <property type="match status" value="1"/>
</dbReference>
<dbReference type="Pfam" id="PF13671">
    <property type="entry name" value="AAA_33"/>
    <property type="match status" value="1"/>
</dbReference>
<accession>A0A075A175</accession>
<dbReference type="RefSeq" id="XP_009166932.1">
    <property type="nucleotide sequence ID" value="XM_009168668.1"/>
</dbReference>
<keyword evidence="9" id="KW-0597">Phosphoprotein</keyword>
<evidence type="ECO:0000313" key="17">
    <source>
        <dbReference type="EMBL" id="KER29280.1"/>
    </source>
</evidence>